<gene>
    <name evidence="2" type="primary">porT</name>
    <name evidence="2" type="ORF">RCZ15_04480</name>
    <name evidence="3" type="ORF">RCZ16_11790</name>
</gene>
<dbReference type="EMBL" id="BQKB01000019">
    <property type="protein sequence ID" value="GJM52862.1"/>
    <property type="molecule type" value="Genomic_DNA"/>
</dbReference>
<organism evidence="2 4">
    <name type="scientific">Capnocytophaga catalasegens</name>
    <dbReference type="NCBI Taxonomy" id="1004260"/>
    <lineage>
        <taxon>Bacteria</taxon>
        <taxon>Pseudomonadati</taxon>
        <taxon>Bacteroidota</taxon>
        <taxon>Flavobacteriia</taxon>
        <taxon>Flavobacteriales</taxon>
        <taxon>Flavobacteriaceae</taxon>
        <taxon>Capnocytophaga</taxon>
    </lineage>
</organism>
<evidence type="ECO:0000313" key="4">
    <source>
        <dbReference type="Proteomes" id="UP001207736"/>
    </source>
</evidence>
<accession>A0AAV5AWU3</accession>
<feature type="domain" description="Outer membrane protein beta-barrel" evidence="1">
    <location>
        <begin position="30"/>
        <end position="204"/>
    </location>
</feature>
<proteinExistence type="predicted"/>
<reference evidence="2 5" key="1">
    <citation type="submission" date="2021-11" db="EMBL/GenBank/DDBJ databases">
        <title>Draft genome sequence of Capnocytophaga sp. strain KC07075 isolated from cat oral cavity.</title>
        <authorList>
            <person name="Suzuki M."/>
            <person name="Imaoka K."/>
            <person name="Kimura M."/>
            <person name="Morikawa S."/>
            <person name="Maeda K."/>
        </authorList>
    </citation>
    <scope>NUCLEOTIDE SEQUENCE</scope>
    <source>
        <strain evidence="2">KC07075</strain>
        <strain evidence="3 5">KC07079</strain>
    </source>
</reference>
<evidence type="ECO:0000259" key="1">
    <source>
        <dbReference type="Pfam" id="PF13568"/>
    </source>
</evidence>
<dbReference type="Pfam" id="PF13568">
    <property type="entry name" value="OMP_b-brl_2"/>
    <property type="match status" value="1"/>
</dbReference>
<protein>
    <submittedName>
        <fullName evidence="2">PorT protein</fullName>
    </submittedName>
</protein>
<name>A0AAV5AWU3_9FLAO</name>
<dbReference type="InterPro" id="IPR025665">
    <property type="entry name" value="Beta-barrel_OMP_2"/>
</dbReference>
<dbReference type="AlphaFoldDB" id="A0AAV5AWU3"/>
<evidence type="ECO:0000313" key="5">
    <source>
        <dbReference type="Proteomes" id="UP001208692"/>
    </source>
</evidence>
<dbReference type="Gene3D" id="2.40.160.20">
    <property type="match status" value="1"/>
</dbReference>
<sequence length="234" mass="27454">MRKIAFLIGFGFSLVIKAQPMINLEFFDDNRLQWGYYFGLNTIDFKFDYQNFDYTRTISPHQIDVQVEKSLGFNVGLTGDIRLIKYLNLRFEPGLIYNQRKLHFAGFTDARDQVREVNSTYIYFPLLLKYSTKRWYNFKPYITAGASATINLSANHKISTDNSEMKFRMKQHSFFYEVGFGIDFYTAHFRFSPSIRGLFSMRNELIPDKDPNSGWTGNLNGIYTRGIMLNLTFE</sequence>
<dbReference type="RefSeq" id="WP_264847382.1">
    <property type="nucleotide sequence ID" value="NZ_BPMA01000054.1"/>
</dbReference>
<evidence type="ECO:0000313" key="3">
    <source>
        <dbReference type="EMBL" id="GJM52862.1"/>
    </source>
</evidence>
<evidence type="ECO:0000313" key="2">
    <source>
        <dbReference type="EMBL" id="GJM49473.1"/>
    </source>
</evidence>
<dbReference type="Proteomes" id="UP001207736">
    <property type="component" value="Unassembled WGS sequence"/>
</dbReference>
<dbReference type="Proteomes" id="UP001208692">
    <property type="component" value="Unassembled WGS sequence"/>
</dbReference>
<keyword evidence="5" id="KW-1185">Reference proteome</keyword>
<dbReference type="EMBL" id="BQKA01000008">
    <property type="protein sequence ID" value="GJM49473.1"/>
    <property type="molecule type" value="Genomic_DNA"/>
</dbReference>
<comment type="caution">
    <text evidence="2">The sequence shown here is derived from an EMBL/GenBank/DDBJ whole genome shotgun (WGS) entry which is preliminary data.</text>
</comment>